<dbReference type="AlphaFoldDB" id="A0A558GYN6"/>
<comment type="caution">
    <text evidence="1">The sequence shown here is derived from an EMBL/GenBank/DDBJ whole genome shotgun (WGS) entry which is preliminary data.</text>
</comment>
<protein>
    <submittedName>
        <fullName evidence="1">Uncharacterized protein</fullName>
    </submittedName>
</protein>
<dbReference type="EMBL" id="VNFK01000009">
    <property type="protein sequence ID" value="TVU61946.1"/>
    <property type="molecule type" value="Genomic_DNA"/>
</dbReference>
<organism evidence="1 2">
    <name type="scientific">Paenarthrobacter nitroguajacolicus</name>
    <name type="common">Arthrobacter nitroguajacolicus</name>
    <dbReference type="NCBI Taxonomy" id="211146"/>
    <lineage>
        <taxon>Bacteria</taxon>
        <taxon>Bacillati</taxon>
        <taxon>Actinomycetota</taxon>
        <taxon>Actinomycetes</taxon>
        <taxon>Micrococcales</taxon>
        <taxon>Micrococcaceae</taxon>
        <taxon>Paenarthrobacter</taxon>
    </lineage>
</organism>
<accession>A0A558GYN6</accession>
<reference evidence="1 2" key="1">
    <citation type="submission" date="2019-07" db="EMBL/GenBank/DDBJ databases">
        <title>Diversity of Bacteria from Kongsfjorden, Arctic.</title>
        <authorList>
            <person name="Yu Y."/>
        </authorList>
    </citation>
    <scope>NUCLEOTIDE SEQUENCE [LARGE SCALE GENOMIC DNA]</scope>
    <source>
        <strain evidence="1 2">SM1928</strain>
    </source>
</reference>
<sequence>MSKLAGVVVLFPEVFGHPPVRSMEKFLKHFAELEPEFEESCSVLEKARKYRTLLDHPAGAPVSNWMTFRTADDRGIVVFHFGNAGRSGTIPEGTEPPPSWFPFGDADWYVDPPFVPYVDAALTELMGRLFLKIQQFGKD</sequence>
<evidence type="ECO:0000313" key="2">
    <source>
        <dbReference type="Proteomes" id="UP000316500"/>
    </source>
</evidence>
<name>A0A558GYN6_PAENT</name>
<proteinExistence type="predicted"/>
<dbReference type="Proteomes" id="UP000316500">
    <property type="component" value="Unassembled WGS sequence"/>
</dbReference>
<dbReference type="OrthoDB" id="9973737at2"/>
<gene>
    <name evidence="1" type="ORF">FQP90_12805</name>
</gene>
<evidence type="ECO:0000313" key="1">
    <source>
        <dbReference type="EMBL" id="TVU61946.1"/>
    </source>
</evidence>
<dbReference type="RefSeq" id="WP_144650997.1">
    <property type="nucleotide sequence ID" value="NZ_VNFK01000009.1"/>
</dbReference>